<dbReference type="EMBL" id="AP028909">
    <property type="protein sequence ID" value="BES88996.1"/>
    <property type="molecule type" value="Genomic_DNA"/>
</dbReference>
<protein>
    <submittedName>
        <fullName evidence="2">Uncharacterized protein</fullName>
    </submittedName>
</protein>
<feature type="region of interest" description="Disordered" evidence="1">
    <location>
        <begin position="49"/>
        <end position="81"/>
    </location>
</feature>
<evidence type="ECO:0000313" key="2">
    <source>
        <dbReference type="EMBL" id="BES88996.1"/>
    </source>
</evidence>
<proteinExistence type="predicted"/>
<gene>
    <name evidence="2" type="ORF">NTJ_01803</name>
</gene>
<evidence type="ECO:0000313" key="3">
    <source>
        <dbReference type="Proteomes" id="UP001307889"/>
    </source>
</evidence>
<name>A0ABN7ADQ4_9HEMI</name>
<sequence>MPVSPNSKLPSQTYQQLLHGHHQLAWRTSPPHQQIYLLSSARGWDLFSSNPSQPMRSEPIYRDDSNSSIYTSPVGRGTMAG</sequence>
<accession>A0ABN7ADQ4</accession>
<dbReference type="Proteomes" id="UP001307889">
    <property type="component" value="Chromosome 1"/>
</dbReference>
<keyword evidence="3" id="KW-1185">Reference proteome</keyword>
<evidence type="ECO:0000256" key="1">
    <source>
        <dbReference type="SAM" id="MobiDB-lite"/>
    </source>
</evidence>
<reference evidence="2 3" key="1">
    <citation type="submission" date="2023-09" db="EMBL/GenBank/DDBJ databases">
        <title>Nesidiocoris tenuis whole genome shotgun sequence.</title>
        <authorList>
            <person name="Shibata T."/>
            <person name="Shimoda M."/>
            <person name="Kobayashi T."/>
            <person name="Uehara T."/>
        </authorList>
    </citation>
    <scope>NUCLEOTIDE SEQUENCE [LARGE SCALE GENOMIC DNA]</scope>
    <source>
        <strain evidence="2 3">Japan</strain>
    </source>
</reference>
<organism evidence="2 3">
    <name type="scientific">Nesidiocoris tenuis</name>
    <dbReference type="NCBI Taxonomy" id="355587"/>
    <lineage>
        <taxon>Eukaryota</taxon>
        <taxon>Metazoa</taxon>
        <taxon>Ecdysozoa</taxon>
        <taxon>Arthropoda</taxon>
        <taxon>Hexapoda</taxon>
        <taxon>Insecta</taxon>
        <taxon>Pterygota</taxon>
        <taxon>Neoptera</taxon>
        <taxon>Paraneoptera</taxon>
        <taxon>Hemiptera</taxon>
        <taxon>Heteroptera</taxon>
        <taxon>Panheteroptera</taxon>
        <taxon>Cimicomorpha</taxon>
        <taxon>Miridae</taxon>
        <taxon>Dicyphina</taxon>
        <taxon>Nesidiocoris</taxon>
    </lineage>
</organism>